<dbReference type="SUPFAM" id="SSF56507">
    <property type="entry name" value="Methionine synthase activation domain-like"/>
    <property type="match status" value="1"/>
</dbReference>
<dbReference type="AlphaFoldDB" id="A0A9D2AT47"/>
<dbReference type="InterPro" id="IPR017342">
    <property type="entry name" value="S-AdoMet-dep_Met_synth_prd"/>
</dbReference>
<reference evidence="2" key="1">
    <citation type="journal article" date="2021" name="PeerJ">
        <title>Extensive microbial diversity within the chicken gut microbiome revealed by metagenomics and culture.</title>
        <authorList>
            <person name="Gilroy R."/>
            <person name="Ravi A."/>
            <person name="Getino M."/>
            <person name="Pursley I."/>
            <person name="Horton D.L."/>
            <person name="Alikhan N.F."/>
            <person name="Baker D."/>
            <person name="Gharbi K."/>
            <person name="Hall N."/>
            <person name="Watson M."/>
            <person name="Adriaenssens E.M."/>
            <person name="Foster-Nyarko E."/>
            <person name="Jarju S."/>
            <person name="Secka A."/>
            <person name="Antonio M."/>
            <person name="Oren A."/>
            <person name="Chaudhuri R.R."/>
            <person name="La Ragione R."/>
            <person name="Hildebrand F."/>
            <person name="Pallen M.J."/>
        </authorList>
    </citation>
    <scope>NUCLEOTIDE SEQUENCE</scope>
    <source>
        <strain evidence="2">ChiSjej5B23-15282</strain>
    </source>
</reference>
<dbReference type="InterPro" id="IPR004223">
    <property type="entry name" value="VitB12-dep_Met_synth_activ_dom"/>
</dbReference>
<protein>
    <submittedName>
        <fullName evidence="2">Vitamin B12 dependent methionine synthase activation subunit</fullName>
    </submittedName>
</protein>
<proteinExistence type="predicted"/>
<dbReference type="EMBL" id="DXFA01000140">
    <property type="protein sequence ID" value="HIX48953.1"/>
    <property type="molecule type" value="Genomic_DNA"/>
</dbReference>
<dbReference type="GO" id="GO:0008705">
    <property type="term" value="F:methionine synthase activity"/>
    <property type="evidence" value="ECO:0007669"/>
    <property type="project" value="InterPro"/>
</dbReference>
<dbReference type="Proteomes" id="UP000824243">
    <property type="component" value="Unassembled WGS sequence"/>
</dbReference>
<feature type="domain" description="AdoMet activation" evidence="1">
    <location>
        <begin position="118"/>
        <end position="192"/>
    </location>
</feature>
<gene>
    <name evidence="2" type="ORF">H9981_08095</name>
</gene>
<dbReference type="PIRSF" id="PIRSF037984">
    <property type="entry name" value="Met_synth_TM0269_prd"/>
    <property type="match status" value="1"/>
</dbReference>
<dbReference type="Pfam" id="PF02965">
    <property type="entry name" value="Met_synt_B12"/>
    <property type="match status" value="1"/>
</dbReference>
<reference evidence="2" key="2">
    <citation type="submission" date="2021-04" db="EMBL/GenBank/DDBJ databases">
        <authorList>
            <person name="Gilroy R."/>
        </authorList>
    </citation>
    <scope>NUCLEOTIDE SEQUENCE</scope>
    <source>
        <strain evidence="2">ChiSjej5B23-15282</strain>
    </source>
</reference>
<name>A0A9D2AT47_9FIRM</name>
<sequence>MERRIKEAVRYLGYGRNAADERTLALIEDAFAELGRTAAPKSVCRIFDAAQTEDGRIMIGNMEIRSTSLGRNLKGCTKAVLFGATLGAGVDRLIRRVSLTDMARAVILQACAAALLEEYCDEEQLKISAEMEKEGFYLRPRFSPGYGDFDIRYQEPLMRMLDCAKTIGLTMTDSCMMTPTKSVTALIGASPVKERCPVQGCEACGKKDCEYRR</sequence>
<evidence type="ECO:0000259" key="1">
    <source>
        <dbReference type="Pfam" id="PF02965"/>
    </source>
</evidence>
<comment type="caution">
    <text evidence="2">The sequence shown here is derived from an EMBL/GenBank/DDBJ whole genome shotgun (WGS) entry which is preliminary data.</text>
</comment>
<dbReference type="Gene3D" id="3.40.109.40">
    <property type="match status" value="1"/>
</dbReference>
<accession>A0A9D2AT47</accession>
<evidence type="ECO:0000313" key="2">
    <source>
        <dbReference type="EMBL" id="HIX48953.1"/>
    </source>
</evidence>
<evidence type="ECO:0000313" key="3">
    <source>
        <dbReference type="Proteomes" id="UP000824243"/>
    </source>
</evidence>
<organism evidence="2 3">
    <name type="scientific">Candidatus Mediterraneibacter caccavium</name>
    <dbReference type="NCBI Taxonomy" id="2838661"/>
    <lineage>
        <taxon>Bacteria</taxon>
        <taxon>Bacillati</taxon>
        <taxon>Bacillota</taxon>
        <taxon>Clostridia</taxon>
        <taxon>Lachnospirales</taxon>
        <taxon>Lachnospiraceae</taxon>
        <taxon>Mediterraneibacter</taxon>
    </lineage>
</organism>
<dbReference type="InterPro" id="IPR037010">
    <property type="entry name" value="VitB12-dep_Met_synth_activ_sf"/>
</dbReference>